<dbReference type="Pfam" id="PF13692">
    <property type="entry name" value="Glyco_trans_1_4"/>
    <property type="match status" value="1"/>
</dbReference>
<protein>
    <submittedName>
        <fullName evidence="2">Glycosyltransferase</fullName>
    </submittedName>
</protein>
<dbReference type="RefSeq" id="WP_272999666.1">
    <property type="nucleotide sequence ID" value="NZ_PEBV01000004.1"/>
</dbReference>
<dbReference type="InterPro" id="IPR050194">
    <property type="entry name" value="Glycosyltransferase_grp1"/>
</dbReference>
<comment type="caution">
    <text evidence="2">The sequence shown here is derived from an EMBL/GenBank/DDBJ whole genome shotgun (WGS) entry which is preliminary data.</text>
</comment>
<dbReference type="PANTHER" id="PTHR45947">
    <property type="entry name" value="SULFOQUINOVOSYL TRANSFERASE SQD2"/>
    <property type="match status" value="1"/>
</dbReference>
<name>A0A2T5GE18_HYDSH</name>
<reference evidence="2 3" key="1">
    <citation type="submission" date="2017-08" db="EMBL/GenBank/DDBJ databases">
        <title>Burning lignite coal seam in the remote Altai Mountains harbors a hydrogen-driven thermophilic microbial community.</title>
        <authorList>
            <person name="Kadnikov V.V."/>
            <person name="Mardanov A.V."/>
            <person name="Ivasenko D."/>
            <person name="Beletsky A.V."/>
            <person name="Karnachuk O.V."/>
            <person name="Ravin N.V."/>
        </authorList>
    </citation>
    <scope>NUCLEOTIDE SEQUENCE [LARGE SCALE GENOMIC DNA]</scope>
    <source>
        <strain evidence="2">AL33</strain>
    </source>
</reference>
<organism evidence="2 3">
    <name type="scientific">Hydrogenibacillus schlegelii</name>
    <name type="common">Bacillus schlegelii</name>
    <dbReference type="NCBI Taxonomy" id="1484"/>
    <lineage>
        <taxon>Bacteria</taxon>
        <taxon>Bacillati</taxon>
        <taxon>Bacillota</taxon>
        <taxon>Bacilli</taxon>
        <taxon>Bacillales</taxon>
        <taxon>Bacillales Family X. Incertae Sedis</taxon>
        <taxon>Hydrogenibacillus</taxon>
    </lineage>
</organism>
<sequence>MRIALFTDTFPPEINGVAMTLARLKEALEARGIPVLVVAPDYPATDAPFDRSVERNMSVPFWLYPEIRLAVPRPFALKKTLDAFRPTLCHLATPANLGLFGRAYCLRRKIPIVASYHTHLDRYLDYYGLGWLLPVLTEYMKWFHRPCRMIYAPSEETIRHLERLGLGPNALFSRGVDTGRFHPRPPEQVHAVRRRLGVREGETLFLYVGRLAREKDLDVLADAVRGLSDDVLRRSRFVLVGDGPHAEEIKNRFAGLPVVFPGFLRGEALAEAYAAADWFVFPSSTETFGNVALEALASGVPVIGSAAGGVTSFLEDGQNALLVPPRDPNAFRQALETAHRRPALRRRLAEGALKIARSRSWDAIFDRLIASYRAVLQETGVAAGP</sequence>
<dbReference type="Proteomes" id="UP000244180">
    <property type="component" value="Unassembled WGS sequence"/>
</dbReference>
<dbReference type="CDD" id="cd03814">
    <property type="entry name" value="GT4-like"/>
    <property type="match status" value="1"/>
</dbReference>
<dbReference type="Gene3D" id="3.40.50.2000">
    <property type="entry name" value="Glycogen Phosphorylase B"/>
    <property type="match status" value="2"/>
</dbReference>
<dbReference type="Pfam" id="PF13439">
    <property type="entry name" value="Glyco_transf_4"/>
    <property type="match status" value="1"/>
</dbReference>
<keyword evidence="2" id="KW-0808">Transferase</keyword>
<evidence type="ECO:0000259" key="1">
    <source>
        <dbReference type="Pfam" id="PF13439"/>
    </source>
</evidence>
<dbReference type="PANTHER" id="PTHR45947:SF3">
    <property type="entry name" value="SULFOQUINOVOSYL TRANSFERASE SQD2"/>
    <property type="match status" value="1"/>
</dbReference>
<gene>
    <name evidence="2" type="ORF">HSCHL_0346</name>
</gene>
<evidence type="ECO:0000313" key="2">
    <source>
        <dbReference type="EMBL" id="PTQ54427.1"/>
    </source>
</evidence>
<dbReference type="AlphaFoldDB" id="A0A2T5GE18"/>
<accession>A0A2T5GE18</accession>
<dbReference type="GO" id="GO:0016758">
    <property type="term" value="F:hexosyltransferase activity"/>
    <property type="evidence" value="ECO:0007669"/>
    <property type="project" value="TreeGrafter"/>
</dbReference>
<evidence type="ECO:0000313" key="3">
    <source>
        <dbReference type="Proteomes" id="UP000244180"/>
    </source>
</evidence>
<dbReference type="EMBL" id="PEBV01000004">
    <property type="protein sequence ID" value="PTQ54427.1"/>
    <property type="molecule type" value="Genomic_DNA"/>
</dbReference>
<dbReference type="SUPFAM" id="SSF53756">
    <property type="entry name" value="UDP-Glycosyltransferase/glycogen phosphorylase"/>
    <property type="match status" value="1"/>
</dbReference>
<dbReference type="InterPro" id="IPR028098">
    <property type="entry name" value="Glyco_trans_4-like_N"/>
</dbReference>
<feature type="domain" description="Glycosyltransferase subfamily 4-like N-terminal" evidence="1">
    <location>
        <begin position="14"/>
        <end position="180"/>
    </location>
</feature>
<proteinExistence type="predicted"/>